<dbReference type="Pfam" id="PF07971">
    <property type="entry name" value="Glyco_hydro_92"/>
    <property type="match status" value="1"/>
</dbReference>
<evidence type="ECO:0000259" key="4">
    <source>
        <dbReference type="Pfam" id="PF07971"/>
    </source>
</evidence>
<organism evidence="6 7">
    <name type="scientific">Labilibaculum manganireducens</name>
    <dbReference type="NCBI Taxonomy" id="1940525"/>
    <lineage>
        <taxon>Bacteria</taxon>
        <taxon>Pseudomonadati</taxon>
        <taxon>Bacteroidota</taxon>
        <taxon>Bacteroidia</taxon>
        <taxon>Marinilabiliales</taxon>
        <taxon>Marinifilaceae</taxon>
        <taxon>Labilibaculum</taxon>
    </lineage>
</organism>
<reference evidence="6 7" key="1">
    <citation type="journal article" date="2017" name="Front. Microbiol.">
        <title>Labilibaculum manganireducens gen. nov., sp. nov. and Labilibaculum filiforme sp. nov., Novel Bacteroidetes Isolated from Subsurface Sediments of the Baltic Sea.</title>
        <authorList>
            <person name="Vandieken V."/>
            <person name="Marshall I.P."/>
            <person name="Niemann H."/>
            <person name="Engelen B."/>
            <person name="Cypionka H."/>
        </authorList>
    </citation>
    <scope>NUCLEOTIDE SEQUENCE [LARGE SCALE GENOMIC DNA]</scope>
    <source>
        <strain evidence="6 7">59.10-2M</strain>
    </source>
</reference>
<evidence type="ECO:0000313" key="7">
    <source>
        <dbReference type="Proteomes" id="UP000233618"/>
    </source>
</evidence>
<keyword evidence="7" id="KW-1185">Reference proteome</keyword>
<evidence type="ECO:0000259" key="5">
    <source>
        <dbReference type="Pfam" id="PF17678"/>
    </source>
</evidence>
<comment type="subunit">
    <text evidence="2">Monomer.</text>
</comment>
<evidence type="ECO:0000256" key="3">
    <source>
        <dbReference type="ARBA" id="ARBA00022837"/>
    </source>
</evidence>
<dbReference type="PANTHER" id="PTHR12143">
    <property type="entry name" value="PEPTIDE N-GLYCANASE PNGASE -RELATED"/>
    <property type="match status" value="1"/>
</dbReference>
<sequence>MIYLIFMLMSLLRNTLFLVVVLLIQTSLLTAQKYKFVDPKIGVEGLGNVFIGPSCPYGMIKPGPDNKKAANSGYSPDLDRPVYGFSQTHVSGTGGGAKYGNISVMPFSGDFESITQESLRTDEIVELGYYSVQLHKWNIQTEITTSPKVAFYQFSFEAESKKAVKIDLGQFLGETPIPDDREAQQFVSSEIEVVSDVEIRGYSRIRGGWNNGSAYTVYFSAVFEQPFSRFSTWKNNKLFPNEKLQIDSGEKTGAMMFFDDLKESSVRMKIGISFVSTLKARDNINKEIPHWDFDKTLAETEARWEDLLKRIEIDKNATDDQKTMFYTALYHTMLMPVDRTGENPLWENNTPYYDDFYAIWDTYRSSSPLITLISPSREVDIVNAMLQIYKHDGYMPDARSGNCNGRTQGGSNGEVVIADAFTKGLQGINYKLALKAMLKDADFAPGGNEEKEGRGGLTDYNRLGYVSNRFVRAGNRTLEYAYNDYCLAVVAKGIKRKGEYQRFIKQSDNWQNLWRDIEDNGSHGFIMPKDAKGNWVDSIQCNANNGRVDYIPYTPLAQDWPNCVCWWCGFFYEASSWEYSLSIPHDVAMLIEKSGGREAFRKRLDTFFDREYYNVANEPSFLSPNLYHWIGRPDLSNDQIHRIIDTHYNSTRSGIPGNDDSGAMSSWLAFHMMGLYPNAGQSYYLINTPYFKQTVIHQENGKDFSIVAKNMSDRNKYIKSASLNGKPFTKAWIEHSDITAGGTLVLEMDTKPSKTWGTSLLPPSKSNH</sequence>
<dbReference type="Gene3D" id="1.20.1050.60">
    <property type="entry name" value="alpha-1,2-mannosidase"/>
    <property type="match status" value="1"/>
</dbReference>
<evidence type="ECO:0000313" key="6">
    <source>
        <dbReference type="EMBL" id="PKQ67909.1"/>
    </source>
</evidence>
<proteinExistence type="predicted"/>
<dbReference type="GO" id="GO:0030246">
    <property type="term" value="F:carbohydrate binding"/>
    <property type="evidence" value="ECO:0007669"/>
    <property type="project" value="InterPro"/>
</dbReference>
<dbReference type="InterPro" id="IPR008928">
    <property type="entry name" value="6-hairpin_glycosidase_sf"/>
</dbReference>
<dbReference type="EMBL" id="MVDE01000006">
    <property type="protein sequence ID" value="PKQ67909.1"/>
    <property type="molecule type" value="Genomic_DNA"/>
</dbReference>
<dbReference type="PANTHER" id="PTHR12143:SF43">
    <property type="entry name" value="PUTATIVE-RELATED"/>
    <property type="match status" value="1"/>
</dbReference>
<gene>
    <name evidence="6" type="ORF">BZG01_05945</name>
</gene>
<dbReference type="Gene3D" id="3.30.2080.10">
    <property type="entry name" value="GH92 mannosidase domain"/>
    <property type="match status" value="1"/>
</dbReference>
<dbReference type="FunFam" id="3.30.2080.10:FF:000001">
    <property type="entry name" value="Alpha-1,2-mannosidase subfamily"/>
    <property type="match status" value="1"/>
</dbReference>
<dbReference type="InterPro" id="IPR005887">
    <property type="entry name" value="GH92_a_mannosidase_put"/>
</dbReference>
<dbReference type="Proteomes" id="UP000233618">
    <property type="component" value="Unassembled WGS sequence"/>
</dbReference>
<dbReference type="Gene3D" id="1.20.1610.10">
    <property type="entry name" value="alpha-1,2-mannosidases domains"/>
    <property type="match status" value="1"/>
</dbReference>
<evidence type="ECO:0000256" key="2">
    <source>
        <dbReference type="ARBA" id="ARBA00011245"/>
    </source>
</evidence>
<dbReference type="SUPFAM" id="SSF48208">
    <property type="entry name" value="Six-hairpin glycosidases"/>
    <property type="match status" value="1"/>
</dbReference>
<protein>
    <submittedName>
        <fullName evidence="6">Alpha-mannosidase</fullName>
    </submittedName>
</protein>
<feature type="domain" description="Glycosyl hydrolase family 92" evidence="4">
    <location>
        <begin position="279"/>
        <end position="749"/>
    </location>
</feature>
<dbReference type="GO" id="GO:0005975">
    <property type="term" value="P:carbohydrate metabolic process"/>
    <property type="evidence" value="ECO:0007669"/>
    <property type="project" value="InterPro"/>
</dbReference>
<dbReference type="AlphaFoldDB" id="A0A2N3IC95"/>
<keyword evidence="3" id="KW-0106">Calcium</keyword>
<dbReference type="Gene3D" id="2.70.98.10">
    <property type="match status" value="1"/>
</dbReference>
<evidence type="ECO:0000256" key="1">
    <source>
        <dbReference type="ARBA" id="ARBA00001913"/>
    </source>
</evidence>
<comment type="caution">
    <text evidence="6">The sequence shown here is derived from an EMBL/GenBank/DDBJ whole genome shotgun (WGS) entry which is preliminary data.</text>
</comment>
<accession>A0A2N3IC95</accession>
<dbReference type="InterPro" id="IPR014718">
    <property type="entry name" value="GH-type_carb-bd"/>
</dbReference>
<dbReference type="InterPro" id="IPR050883">
    <property type="entry name" value="PNGase"/>
</dbReference>
<dbReference type="InterPro" id="IPR012939">
    <property type="entry name" value="Glyco_hydro_92"/>
</dbReference>
<dbReference type="GO" id="GO:0000224">
    <property type="term" value="F:peptide-N4-(N-acetyl-beta-glucosaminyl)asparagine amidase activity"/>
    <property type="evidence" value="ECO:0007669"/>
    <property type="project" value="TreeGrafter"/>
</dbReference>
<dbReference type="GO" id="GO:0006516">
    <property type="term" value="P:glycoprotein catabolic process"/>
    <property type="evidence" value="ECO:0007669"/>
    <property type="project" value="TreeGrafter"/>
</dbReference>
<comment type="cofactor">
    <cofactor evidence="1">
        <name>Ca(2+)</name>
        <dbReference type="ChEBI" id="CHEBI:29108"/>
    </cofactor>
</comment>
<dbReference type="NCBIfam" id="TIGR01180">
    <property type="entry name" value="aman2_put"/>
    <property type="match status" value="1"/>
</dbReference>
<dbReference type="InterPro" id="IPR041371">
    <property type="entry name" value="GH92_N"/>
</dbReference>
<dbReference type="GO" id="GO:0005829">
    <property type="term" value="C:cytosol"/>
    <property type="evidence" value="ECO:0007669"/>
    <property type="project" value="TreeGrafter"/>
</dbReference>
<name>A0A2N3IC95_9BACT</name>
<feature type="domain" description="Glycosyl hydrolase family 92 N-terminal" evidence="5">
    <location>
        <begin position="36"/>
        <end position="273"/>
    </location>
</feature>
<dbReference type="Pfam" id="PF17678">
    <property type="entry name" value="Glyco_hydro_92N"/>
    <property type="match status" value="1"/>
</dbReference>